<name>A0ABR9JQM4_9ACTN</name>
<protein>
    <recommendedName>
        <fullName evidence="5">TrbL/VirB6 plasmid conjugal transfer protein</fullName>
    </recommendedName>
</protein>
<gene>
    <name evidence="3" type="ORF">H4W34_002703</name>
</gene>
<comment type="caution">
    <text evidence="3">The sequence shown here is derived from an EMBL/GenBank/DDBJ whole genome shotgun (WGS) entry which is preliminary data.</text>
</comment>
<keyword evidence="2" id="KW-1133">Transmembrane helix</keyword>
<evidence type="ECO:0000313" key="3">
    <source>
        <dbReference type="EMBL" id="MBE1532870.1"/>
    </source>
</evidence>
<organism evidence="3 4">
    <name type="scientific">Actinomadura algeriensis</name>
    <dbReference type="NCBI Taxonomy" id="1679523"/>
    <lineage>
        <taxon>Bacteria</taxon>
        <taxon>Bacillati</taxon>
        <taxon>Actinomycetota</taxon>
        <taxon>Actinomycetes</taxon>
        <taxon>Streptosporangiales</taxon>
        <taxon>Thermomonosporaceae</taxon>
        <taxon>Actinomadura</taxon>
    </lineage>
</organism>
<feature type="transmembrane region" description="Helical" evidence="2">
    <location>
        <begin position="106"/>
        <end position="127"/>
    </location>
</feature>
<evidence type="ECO:0000256" key="2">
    <source>
        <dbReference type="SAM" id="Phobius"/>
    </source>
</evidence>
<feature type="compositionally biased region" description="Gly residues" evidence="1">
    <location>
        <begin position="428"/>
        <end position="447"/>
    </location>
</feature>
<feature type="compositionally biased region" description="Gly residues" evidence="1">
    <location>
        <begin position="471"/>
        <end position="482"/>
    </location>
</feature>
<sequence>MKYSLDEDLLGDLLGFLVDWVIGSLVDVALGAFQVLMTWWIGGSISPDLTMTGPEDWGTKEGGSVLWWLRYNTQWLVPVGVVPGFSIAAFLAAIKRSGEPFRKVFFQFFELVIVICALAFGAALAYAAGDEYSKWILGQVTPDNSNWVGSWSTGLQTMNSGFKVLLAFFALFAAIASAIQWGLMLFHSAALVMLVGIMPVLASFRFSSFGDQAYRRAMGLMISFILYKPVAATIYALAMRMMISEYESDHFLGLALICGAVFTLPATMRAVMPAVAESDKAGLRTFGHMVFGSTALNIGQGKTMFNPAGRGGGSAAPSQNGPTGSSGPGGSPLRGGPAAPFDGAPPRGRDAPAGNPAPGGAGEPDADGVRGAGGAAAGGPAGGRDGLNGSGVPDASGVRGAGGAAAGGPAGGRDGLNGSGVPDASGVRGAGGAAAGGPAGGRDGLNGSGVPDASGVRGTGGAPAGDPSPGGPGSPSGSGAVGAEGVRGARDAVVGGSAWSGSDAPEAEGPPGARVASSENPAQGEKPAPGGTSGTGASKDNAGTGTGPDGAVLPGSTNYPEGERSRIVPDAPPPELPGGSNTNGDDRPSGPIPT</sequence>
<feature type="region of interest" description="Disordered" evidence="1">
    <location>
        <begin position="302"/>
        <end position="594"/>
    </location>
</feature>
<accession>A0ABR9JQM4</accession>
<feature type="transmembrane region" description="Helical" evidence="2">
    <location>
        <begin position="75"/>
        <end position="94"/>
    </location>
</feature>
<feature type="transmembrane region" description="Helical" evidence="2">
    <location>
        <begin position="20"/>
        <end position="41"/>
    </location>
</feature>
<feature type="transmembrane region" description="Helical" evidence="2">
    <location>
        <begin position="218"/>
        <end position="238"/>
    </location>
</feature>
<feature type="compositionally biased region" description="Gly residues" evidence="1">
    <location>
        <begin position="399"/>
        <end position="418"/>
    </location>
</feature>
<dbReference type="EMBL" id="JADBDZ010000001">
    <property type="protein sequence ID" value="MBE1532870.1"/>
    <property type="molecule type" value="Genomic_DNA"/>
</dbReference>
<feature type="transmembrane region" description="Helical" evidence="2">
    <location>
        <begin position="164"/>
        <end position="183"/>
    </location>
</feature>
<dbReference type="Proteomes" id="UP000627838">
    <property type="component" value="Unassembled WGS sequence"/>
</dbReference>
<feature type="compositionally biased region" description="Gly residues" evidence="1">
    <location>
        <begin position="370"/>
        <end position="389"/>
    </location>
</feature>
<proteinExistence type="predicted"/>
<keyword evidence="2" id="KW-0812">Transmembrane</keyword>
<feature type="compositionally biased region" description="Gly residues" evidence="1">
    <location>
        <begin position="324"/>
        <end position="333"/>
    </location>
</feature>
<keyword evidence="4" id="KW-1185">Reference proteome</keyword>
<feature type="transmembrane region" description="Helical" evidence="2">
    <location>
        <begin position="189"/>
        <end position="206"/>
    </location>
</feature>
<feature type="transmembrane region" description="Helical" evidence="2">
    <location>
        <begin position="250"/>
        <end position="271"/>
    </location>
</feature>
<feature type="compositionally biased region" description="Low complexity" evidence="1">
    <location>
        <begin position="483"/>
        <end position="497"/>
    </location>
</feature>
<evidence type="ECO:0008006" key="5">
    <source>
        <dbReference type="Google" id="ProtNLM"/>
    </source>
</evidence>
<reference evidence="3 4" key="1">
    <citation type="submission" date="2020-10" db="EMBL/GenBank/DDBJ databases">
        <title>Sequencing the genomes of 1000 actinobacteria strains.</title>
        <authorList>
            <person name="Klenk H.-P."/>
        </authorList>
    </citation>
    <scope>NUCLEOTIDE SEQUENCE [LARGE SCALE GENOMIC DNA]</scope>
    <source>
        <strain evidence="3 4">DSM 46744</strain>
    </source>
</reference>
<evidence type="ECO:0000313" key="4">
    <source>
        <dbReference type="Proteomes" id="UP000627838"/>
    </source>
</evidence>
<evidence type="ECO:0000256" key="1">
    <source>
        <dbReference type="SAM" id="MobiDB-lite"/>
    </source>
</evidence>
<feature type="compositionally biased region" description="Low complexity" evidence="1">
    <location>
        <begin position="334"/>
        <end position="356"/>
    </location>
</feature>
<keyword evidence="2" id="KW-0472">Membrane</keyword>
<dbReference type="RefSeq" id="WP_192759503.1">
    <property type="nucleotide sequence ID" value="NZ_JADBDZ010000001.1"/>
</dbReference>